<accession>A0A0G0GYT8</accession>
<gene>
    <name evidence="2" type="ORF">US52_C0009G0015</name>
</gene>
<evidence type="ECO:0000313" key="3">
    <source>
        <dbReference type="Proteomes" id="UP000034852"/>
    </source>
</evidence>
<dbReference type="Proteomes" id="UP000034852">
    <property type="component" value="Unassembled WGS sequence"/>
</dbReference>
<name>A0A0G0GYT8_9BACT</name>
<dbReference type="EMBL" id="LBTH01000009">
    <property type="protein sequence ID" value="KKQ36093.1"/>
    <property type="molecule type" value="Genomic_DNA"/>
</dbReference>
<proteinExistence type="predicted"/>
<reference evidence="2" key="1">
    <citation type="journal article" date="2015" name="Nature">
        <title>rRNA introns, odd ribosomes, and small enigmatic genomes across a large radiation of phyla.</title>
        <authorList>
            <person name="Brown C.T."/>
            <person name="Hug L.A."/>
            <person name="Thomas B.C."/>
            <person name="Sharon I."/>
            <person name="Castelle C.J."/>
            <person name="Singh A."/>
            <person name="Wilkins M.J."/>
            <person name="Williams K.H."/>
            <person name="Banfield J.F."/>
        </authorList>
    </citation>
    <scope>NUCLEOTIDE SEQUENCE [LARGE SCALE GENOMIC DNA]</scope>
</reference>
<sequence length="112" mass="12965">MLTKQLYHNIANHAQELGISIQEYIRHVLISELNSNPRAESKSGSKSESTSIEETPPKKIRQQILKSRNQIRDYNSQTIANKNDINKLIDVGKFTPIKNYDDELDKIDNWKI</sequence>
<dbReference type="AlphaFoldDB" id="A0A0G0GYT8"/>
<evidence type="ECO:0000256" key="1">
    <source>
        <dbReference type="SAM" id="MobiDB-lite"/>
    </source>
</evidence>
<evidence type="ECO:0000313" key="2">
    <source>
        <dbReference type="EMBL" id="KKQ36093.1"/>
    </source>
</evidence>
<organism evidence="2 3">
    <name type="scientific">candidate division WS6 bacterium GW2011_GWA2_37_6</name>
    <dbReference type="NCBI Taxonomy" id="1619087"/>
    <lineage>
        <taxon>Bacteria</taxon>
        <taxon>Candidatus Dojkabacteria</taxon>
    </lineage>
</organism>
<feature type="region of interest" description="Disordered" evidence="1">
    <location>
        <begin position="35"/>
        <end position="62"/>
    </location>
</feature>
<comment type="caution">
    <text evidence="2">The sequence shown here is derived from an EMBL/GenBank/DDBJ whole genome shotgun (WGS) entry which is preliminary data.</text>
</comment>
<protein>
    <submittedName>
        <fullName evidence="2">Uncharacterized protein</fullName>
    </submittedName>
</protein>